<organism evidence="1 2">
    <name type="scientific">Tateyamaria armeniaca</name>
    <dbReference type="NCBI Taxonomy" id="2518930"/>
    <lineage>
        <taxon>Bacteria</taxon>
        <taxon>Pseudomonadati</taxon>
        <taxon>Pseudomonadota</taxon>
        <taxon>Alphaproteobacteria</taxon>
        <taxon>Rhodobacterales</taxon>
        <taxon>Roseobacteraceae</taxon>
        <taxon>Tateyamaria</taxon>
    </lineage>
</organism>
<dbReference type="RefSeq" id="WP_407590759.1">
    <property type="nucleotide sequence ID" value="NZ_JBHDIY010000002.1"/>
</dbReference>
<accession>A0ABW8USP9</accession>
<sequence length="314" mass="34393">MKPLVLIPCTDRKRIRPPETLLARNLPNGSAFEVAAEWEARLSPQCCHADHSMVYCGRAYQEAATAAKILSSELVVISAGLGLVRQGHPIPSYSLTVAPSGEDAILRKITEGQSGPGVWWRALRASRTASFGINDLLREASEVLVLISLSASYAKLIDEELSAVSEEDIGRLRIFGAGINEHLPRRLSSSVMPYDMRLNGPNSPISGTMSDFSSRALRHYADCLASGMIEGASPHDDGAVLSDIMKNWEHREIPVRTRMTDEEVVDFVLDNWSAAGGRSGVSLRLLRDSGHACEQGRFRDLFKVAKKRRLEGIA</sequence>
<dbReference type="Proteomes" id="UP001627408">
    <property type="component" value="Unassembled WGS sequence"/>
</dbReference>
<protein>
    <recommendedName>
        <fullName evidence="3">Nucleoside phosphorylase domain-containing protein</fullName>
    </recommendedName>
</protein>
<name>A0ABW8USP9_9RHOB</name>
<evidence type="ECO:0008006" key="3">
    <source>
        <dbReference type="Google" id="ProtNLM"/>
    </source>
</evidence>
<proteinExistence type="predicted"/>
<keyword evidence="2" id="KW-1185">Reference proteome</keyword>
<reference evidence="1 2" key="1">
    <citation type="submission" date="2024-08" db="EMBL/GenBank/DDBJ databases">
        <title>Tateyamaria sp. nov., isolated from marine algae.</title>
        <authorList>
            <person name="Choi B.J."/>
            <person name="Kim J.M."/>
            <person name="Lee J.K."/>
            <person name="Choi D.G."/>
            <person name="Bayburt H."/>
            <person name="Baek J.H."/>
            <person name="Han D.M."/>
            <person name="Jeon C.O."/>
        </authorList>
    </citation>
    <scope>NUCLEOTIDE SEQUENCE [LARGE SCALE GENOMIC DNA]</scope>
    <source>
        <strain evidence="1 2">KMU-156</strain>
    </source>
</reference>
<dbReference type="EMBL" id="JBHDIY010000002">
    <property type="protein sequence ID" value="MFL4469001.1"/>
    <property type="molecule type" value="Genomic_DNA"/>
</dbReference>
<evidence type="ECO:0000313" key="2">
    <source>
        <dbReference type="Proteomes" id="UP001627408"/>
    </source>
</evidence>
<gene>
    <name evidence="1" type="ORF">ACERZ8_03625</name>
</gene>
<comment type="caution">
    <text evidence="1">The sequence shown here is derived from an EMBL/GenBank/DDBJ whole genome shotgun (WGS) entry which is preliminary data.</text>
</comment>
<evidence type="ECO:0000313" key="1">
    <source>
        <dbReference type="EMBL" id="MFL4469001.1"/>
    </source>
</evidence>